<dbReference type="RefSeq" id="WP_055727644.1">
    <property type="nucleotide sequence ID" value="NZ_FUYX01000004.1"/>
</dbReference>
<dbReference type="InterPro" id="IPR013786">
    <property type="entry name" value="AcylCoA_DH/ox_N"/>
</dbReference>
<dbReference type="InterPro" id="IPR009100">
    <property type="entry name" value="AcylCoA_DH/oxidase_NM_dom_sf"/>
</dbReference>
<evidence type="ECO:0000256" key="8">
    <source>
        <dbReference type="ARBA" id="ARBA00066694"/>
    </source>
</evidence>
<dbReference type="InterPro" id="IPR037069">
    <property type="entry name" value="AcylCoA_DH/ox_N_sf"/>
</dbReference>
<dbReference type="STRING" id="53254.SAMN05660750_01799"/>
<dbReference type="EC" id="1.3.99.41" evidence="8"/>
<dbReference type="Pfam" id="PF02770">
    <property type="entry name" value="Acyl-CoA_dh_M"/>
    <property type="match status" value="1"/>
</dbReference>
<dbReference type="GO" id="GO:0016627">
    <property type="term" value="F:oxidoreductase activity, acting on the CH-CH group of donors"/>
    <property type="evidence" value="ECO:0007669"/>
    <property type="project" value="InterPro"/>
</dbReference>
<sequence length="598" mass="63643">MPVYKAPVDDTLFLLNDVFNIERYNNLPGFADASADVIEAVLGEGARLCEEVLQPLNHSGDQEGCTRNADGSVTTPKGFKEAYEAYAGGGWIGLAMDPEYGGQGLPYTLGAVMNEYASAANMAFAMYPGLTMGALAALYVHGSDEQKRAYLPKMIEGKWSGTMNLTEPHCGTDLGLLKTKAVPNGDGSYAITGTKIFISAGEQDITENIIHLVLARIEGAPAGTKGISLFVVPRNKIGGDGSVGENNHVSCGSIEHKMGIHGNATCVMNYDGAQGWLVGAENKGLNAMFVMMNEARLGVAIQGLAQSEVAYQNAVVYAKERLQGRALTGPKNAAGPADPIIVHPDVRRTLMSIKAFNEAARAFVLWNALQSDIAHRSGDAAERQAADDQLGLMTPVLKGVLTDIGFDNAVKAQQMFGGHGYIAETGVEQFVRDARIAMIYEGANGVQAMDLVGRKLGRDGGRAIMAFFNEVGGFMKENAENEALKPLLGPLQVSLGHLQQAAMWFMNNALAKPDNAGAGASDFMHLLGLVSLGYMWAKMAKAAQEKLKAGADGATERMNAKLVTARFFMERTLPETAAHLARITAGADTTMALAPEQF</sequence>
<dbReference type="Gene3D" id="2.40.110.10">
    <property type="entry name" value="Butyryl-CoA Dehydrogenase, subunit A, domain 2"/>
    <property type="match status" value="1"/>
</dbReference>
<accession>A0A0Q3I847</accession>
<dbReference type="Pfam" id="PF02771">
    <property type="entry name" value="Acyl-CoA_dh_N"/>
    <property type="match status" value="1"/>
</dbReference>
<evidence type="ECO:0000256" key="3">
    <source>
        <dbReference type="ARBA" id="ARBA00022630"/>
    </source>
</evidence>
<dbReference type="EMBL" id="FUYX01000004">
    <property type="protein sequence ID" value="SKB67665.1"/>
    <property type="molecule type" value="Genomic_DNA"/>
</dbReference>
<evidence type="ECO:0000256" key="10">
    <source>
        <dbReference type="RuleBase" id="RU362125"/>
    </source>
</evidence>
<reference evidence="16 18" key="2">
    <citation type="submission" date="2017-02" db="EMBL/GenBank/DDBJ databases">
        <authorList>
            <person name="Peterson S.W."/>
        </authorList>
    </citation>
    <scope>NUCLEOTIDE SEQUENCE [LARGE SCALE GENOMIC DNA]</scope>
    <source>
        <strain evidence="16 18">DSM 9653</strain>
    </source>
</reference>
<evidence type="ECO:0000256" key="7">
    <source>
        <dbReference type="ARBA" id="ARBA00058683"/>
    </source>
</evidence>
<feature type="domain" description="Acetyl-CoA dehydrogenase-like C-terminal" evidence="14">
    <location>
        <begin position="467"/>
        <end position="593"/>
    </location>
</feature>
<comment type="similarity">
    <text evidence="2 10">Belongs to the acyl-CoA dehydrogenase family.</text>
</comment>
<dbReference type="SUPFAM" id="SSF47203">
    <property type="entry name" value="Acyl-CoA dehydrogenase C-terminal domain-like"/>
    <property type="match status" value="1"/>
</dbReference>
<evidence type="ECO:0000256" key="9">
    <source>
        <dbReference type="ARBA" id="ARBA00069043"/>
    </source>
</evidence>
<name>A0A0Q3I847_9HYPH</name>
<dbReference type="InterPro" id="IPR046373">
    <property type="entry name" value="Acyl-CoA_Oxase/DH_mid-dom_sf"/>
</dbReference>
<evidence type="ECO:0000259" key="14">
    <source>
        <dbReference type="Pfam" id="PF12806"/>
    </source>
</evidence>
<dbReference type="InterPro" id="IPR052166">
    <property type="entry name" value="Diverse_Acyl-CoA_DH"/>
</dbReference>
<evidence type="ECO:0000256" key="1">
    <source>
        <dbReference type="ARBA" id="ARBA00001974"/>
    </source>
</evidence>
<evidence type="ECO:0000259" key="12">
    <source>
        <dbReference type="Pfam" id="PF02770"/>
    </source>
</evidence>
<reference evidence="15 17" key="1">
    <citation type="submission" date="2015-10" db="EMBL/GenBank/DDBJ databases">
        <title>Draft genome of Bosea thiooxidans.</title>
        <authorList>
            <person name="Wang X."/>
        </authorList>
    </citation>
    <scope>NUCLEOTIDE SEQUENCE [LARGE SCALE GENOMIC DNA]</scope>
    <source>
        <strain evidence="15 17">CGMCC 9174</strain>
    </source>
</reference>
<dbReference type="AlphaFoldDB" id="A0A0Q3I847"/>
<feature type="domain" description="Acyl-CoA dehydrogenase/oxidase C-terminal" evidence="11">
    <location>
        <begin position="282"/>
        <end position="451"/>
    </location>
</feature>
<comment type="catalytic activity">
    <reaction evidence="6">
        <text>3-(methylsulfanyl)propanoyl-CoA + oxidized [electron-transfer flavoprotein] + H(+) = 3-(methylsulfanyl)acryloyl-CoA + reduced [electron-transfer flavoprotein]</text>
        <dbReference type="Rhea" id="RHEA:52612"/>
        <dbReference type="Rhea" id="RHEA-COMP:10685"/>
        <dbReference type="Rhea" id="RHEA-COMP:10686"/>
        <dbReference type="ChEBI" id="CHEBI:15378"/>
        <dbReference type="ChEBI" id="CHEBI:57692"/>
        <dbReference type="ChEBI" id="CHEBI:58307"/>
        <dbReference type="ChEBI" id="CHEBI:82815"/>
        <dbReference type="ChEBI" id="CHEBI:84994"/>
        <dbReference type="EC" id="1.3.99.41"/>
    </reaction>
    <physiologicalReaction direction="left-to-right" evidence="6">
        <dbReference type="Rhea" id="RHEA:52613"/>
    </physiologicalReaction>
</comment>
<evidence type="ECO:0000313" key="17">
    <source>
        <dbReference type="Proteomes" id="UP000051562"/>
    </source>
</evidence>
<dbReference type="SUPFAM" id="SSF56645">
    <property type="entry name" value="Acyl-CoA dehydrogenase NM domain-like"/>
    <property type="match status" value="1"/>
</dbReference>
<gene>
    <name evidence="15" type="ORF">ARD30_11045</name>
    <name evidence="16" type="ORF">SAMN05660750_01799</name>
</gene>
<keyword evidence="17" id="KW-1185">Reference proteome</keyword>
<dbReference type="GO" id="GO:0050660">
    <property type="term" value="F:flavin adenine dinucleotide binding"/>
    <property type="evidence" value="ECO:0007669"/>
    <property type="project" value="InterPro"/>
</dbReference>
<comment type="cofactor">
    <cofactor evidence="1 10">
        <name>FAD</name>
        <dbReference type="ChEBI" id="CHEBI:57692"/>
    </cofactor>
</comment>
<dbReference type="FunFam" id="2.40.110.10:FF:000031">
    <property type="entry name" value="Acyl-CoA dehydrogenase, putative"/>
    <property type="match status" value="1"/>
</dbReference>
<keyword evidence="3 10" id="KW-0285">Flavoprotein</keyword>
<feature type="domain" description="Acyl-CoA dehydrogenase/oxidase N-terminal" evidence="13">
    <location>
        <begin position="80"/>
        <end position="158"/>
    </location>
</feature>
<evidence type="ECO:0000313" key="18">
    <source>
        <dbReference type="Proteomes" id="UP000190130"/>
    </source>
</evidence>
<feature type="domain" description="Acyl-CoA oxidase/dehydrogenase middle" evidence="12">
    <location>
        <begin position="163"/>
        <end position="271"/>
    </location>
</feature>
<dbReference type="Gene3D" id="1.10.540.10">
    <property type="entry name" value="Acyl-CoA dehydrogenase/oxidase, N-terminal domain"/>
    <property type="match status" value="1"/>
</dbReference>
<evidence type="ECO:0000256" key="4">
    <source>
        <dbReference type="ARBA" id="ARBA00022827"/>
    </source>
</evidence>
<protein>
    <recommendedName>
        <fullName evidence="9">3-methylmercaptopropionyl-CoA dehydrogenase</fullName>
        <ecNumber evidence="8">1.3.99.41</ecNumber>
    </recommendedName>
</protein>
<evidence type="ECO:0000259" key="11">
    <source>
        <dbReference type="Pfam" id="PF00441"/>
    </source>
</evidence>
<dbReference type="InterPro" id="IPR009075">
    <property type="entry name" value="AcylCo_DH/oxidase_C"/>
</dbReference>
<dbReference type="PANTHER" id="PTHR42803:SF1">
    <property type="entry name" value="BROAD-SPECIFICITY LINEAR ACYL-COA DEHYDROGENASE FADE5"/>
    <property type="match status" value="1"/>
</dbReference>
<dbReference type="Proteomes" id="UP000190130">
    <property type="component" value="Unassembled WGS sequence"/>
</dbReference>
<dbReference type="Gene3D" id="1.20.140.10">
    <property type="entry name" value="Butyryl-CoA Dehydrogenase, subunit A, domain 3"/>
    <property type="match status" value="1"/>
</dbReference>
<proteinExistence type="inferred from homology"/>
<organism evidence="15 17">
    <name type="scientific">Bosea thiooxidans</name>
    <dbReference type="NCBI Taxonomy" id="53254"/>
    <lineage>
        <taxon>Bacteria</taxon>
        <taxon>Pseudomonadati</taxon>
        <taxon>Pseudomonadota</taxon>
        <taxon>Alphaproteobacteria</taxon>
        <taxon>Hyphomicrobiales</taxon>
        <taxon>Boseaceae</taxon>
        <taxon>Bosea</taxon>
    </lineage>
</organism>
<evidence type="ECO:0000256" key="6">
    <source>
        <dbReference type="ARBA" id="ARBA00051388"/>
    </source>
</evidence>
<evidence type="ECO:0000259" key="13">
    <source>
        <dbReference type="Pfam" id="PF02771"/>
    </source>
</evidence>
<evidence type="ECO:0000256" key="5">
    <source>
        <dbReference type="ARBA" id="ARBA00023002"/>
    </source>
</evidence>
<dbReference type="Pfam" id="PF12806">
    <property type="entry name" value="Acyl-CoA_dh_C"/>
    <property type="match status" value="1"/>
</dbReference>
<dbReference type="InterPro" id="IPR025878">
    <property type="entry name" value="Acyl-CoA_dh-like_C_dom"/>
</dbReference>
<dbReference type="EMBL" id="LMAR01000029">
    <property type="protein sequence ID" value="KQK31037.1"/>
    <property type="molecule type" value="Genomic_DNA"/>
</dbReference>
<dbReference type="Proteomes" id="UP000051562">
    <property type="component" value="Unassembled WGS sequence"/>
</dbReference>
<comment type="function">
    <text evidence="7">Involved in the assimilation of dimethylsulphoniopropionate (DMSP), an important compound in the fixation of carbon in marine phytoplankton, by mediating the conversion of 3-(methylthio)propanoyl-CoA (MMPA-CoA) to 3-(methylthio)acryloyl-CoA (MTA-CoA).</text>
</comment>
<dbReference type="InterPro" id="IPR006091">
    <property type="entry name" value="Acyl-CoA_Oxase/DH_mid-dom"/>
</dbReference>
<dbReference type="OrthoDB" id="9807883at2"/>
<evidence type="ECO:0000313" key="16">
    <source>
        <dbReference type="EMBL" id="SKB67665.1"/>
    </source>
</evidence>
<dbReference type="Pfam" id="PF00441">
    <property type="entry name" value="Acyl-CoA_dh_1"/>
    <property type="match status" value="1"/>
</dbReference>
<evidence type="ECO:0000313" key="15">
    <source>
        <dbReference type="EMBL" id="KQK31037.1"/>
    </source>
</evidence>
<dbReference type="InterPro" id="IPR036250">
    <property type="entry name" value="AcylCo_DH-like_C"/>
</dbReference>
<dbReference type="PANTHER" id="PTHR42803">
    <property type="entry name" value="ACYL-COA DEHYDROGENASE"/>
    <property type="match status" value="1"/>
</dbReference>
<keyword evidence="5 10" id="KW-0560">Oxidoreductase</keyword>
<evidence type="ECO:0000256" key="2">
    <source>
        <dbReference type="ARBA" id="ARBA00009347"/>
    </source>
</evidence>
<keyword evidence="4 10" id="KW-0274">FAD</keyword>